<dbReference type="OrthoDB" id="771227at2759"/>
<name>A0A0C9XA39_9AGAR</name>
<evidence type="ECO:0000256" key="2">
    <source>
        <dbReference type="ARBA" id="ARBA00022803"/>
    </source>
</evidence>
<dbReference type="AlphaFoldDB" id="A0A0C9XA39"/>
<dbReference type="InterPro" id="IPR011990">
    <property type="entry name" value="TPR-like_helical_dom_sf"/>
</dbReference>
<evidence type="ECO:0000259" key="3">
    <source>
        <dbReference type="Pfam" id="PF00931"/>
    </source>
</evidence>
<keyword evidence="1" id="KW-0677">Repeat</keyword>
<dbReference type="Proteomes" id="UP000054477">
    <property type="component" value="Unassembled WGS sequence"/>
</dbReference>
<proteinExistence type="predicted"/>
<evidence type="ECO:0000313" key="5">
    <source>
        <dbReference type="Proteomes" id="UP000054477"/>
    </source>
</evidence>
<feature type="domain" description="NB-ARC" evidence="3">
    <location>
        <begin position="76"/>
        <end position="212"/>
    </location>
</feature>
<accession>A0A0C9XA39</accession>
<organism evidence="4 5">
    <name type="scientific">Laccaria amethystina LaAM-08-1</name>
    <dbReference type="NCBI Taxonomy" id="1095629"/>
    <lineage>
        <taxon>Eukaryota</taxon>
        <taxon>Fungi</taxon>
        <taxon>Dikarya</taxon>
        <taxon>Basidiomycota</taxon>
        <taxon>Agaricomycotina</taxon>
        <taxon>Agaricomycetes</taxon>
        <taxon>Agaricomycetidae</taxon>
        <taxon>Agaricales</taxon>
        <taxon>Agaricineae</taxon>
        <taxon>Hydnangiaceae</taxon>
        <taxon>Laccaria</taxon>
    </lineage>
</organism>
<dbReference type="PRINTS" id="PR00381">
    <property type="entry name" value="KINESINLIGHT"/>
</dbReference>
<gene>
    <name evidence="4" type="ORF">K443DRAFT_628239</name>
</gene>
<dbReference type="HOGENOM" id="CLU_000288_125_8_1"/>
<dbReference type="Gene3D" id="3.40.50.300">
    <property type="entry name" value="P-loop containing nucleotide triphosphate hydrolases"/>
    <property type="match status" value="1"/>
</dbReference>
<dbReference type="InterPro" id="IPR002182">
    <property type="entry name" value="NB-ARC"/>
</dbReference>
<dbReference type="Pfam" id="PF13424">
    <property type="entry name" value="TPR_12"/>
    <property type="match status" value="5"/>
</dbReference>
<dbReference type="GO" id="GO:0043531">
    <property type="term" value="F:ADP binding"/>
    <property type="evidence" value="ECO:0007669"/>
    <property type="project" value="InterPro"/>
</dbReference>
<sequence>MSGTNILQGAENVVVSGSTLNATNTINYNYSNRTTFDAVIPLKPNSSTRFTGRTEVIAKLKDHFIGANDQLRIRKYFLLHGMGGIGKTQICLRFIEEMSDNFSHVFWIDASSTSTITQGLKGICNLPEAQSGGLDGSSESALLWIGSLRENYVVVFDNADVLTPEELEQYFPPGLSGNILITSRNSAMQCLTSPTNCLEVKEMAENDAIILLLKASCLDMSSDLQKEASKIVKELFCLPLAIDQAGAIIRSGAINIKDYLGIYFEQRKTLLSHPEFKGASKYNRTVYGSWELLYKEIQQRTQSDDFDKARAAKNAILILAIFSFFHHGGISEDIFSNAAIQKGQTRKEKKRWLGFLLRKSTLPLASAKLDHRLLSLNDAGSWNNFMFKEGVQLLISFCFIRLGSHDGEYAVHPLIHAWYRDRMTSKERKEFCLMGYVMLACSLHEDFDKQPYSFRRGLVTHVKANIQHSKSLKQEATESYFDDASEKFVWILREQGYPKEAEILAIMIVDARRKILGKNQPTTIRAVESLAGIYRDMGRYAEALKLQKQCLDMRMKLLGREHSHTITTMANLGHTYENMGKYREAEELETKVLDARMRILGKDHPDTTTAMENLAITYRGMGKYEEAANLQRQCLDARIKFLGKEHLYTITAMATLGHTYENLGKYREAEELETKVLDASMRILGKDHPHTTHAMGNLAVTYRDLGKYTEAERLQKQCLDTRMRLLGEEHPYTITAMAGLGHTYENMGKYKEAEELETKVLDARIRVLGNDHPDTTTAMGNLAVTYRDLGKYADAEKLQKQCLDIRVRQLGEEHPYTITAISSLAHTFQCMGKYREAEELETHVLDARMRILGKEHPETTTAMEYLAKTYGSLGKYAEAEQLQKQCLDARTTLLGEEHPLTFRTMEYLAYTYKNLEKYQEAEQLESQVLNGRIKIFGESHQFTIWAMKNLAVTYRQMGKDTDAEILDMCVEDAEKGM</sequence>
<dbReference type="Pfam" id="PF00931">
    <property type="entry name" value="NB-ARC"/>
    <property type="match status" value="1"/>
</dbReference>
<dbReference type="InterPro" id="IPR027417">
    <property type="entry name" value="P-loop_NTPase"/>
</dbReference>
<reference evidence="4 5" key="1">
    <citation type="submission" date="2014-04" db="EMBL/GenBank/DDBJ databases">
        <authorList>
            <consortium name="DOE Joint Genome Institute"/>
            <person name="Kuo A."/>
            <person name="Kohler A."/>
            <person name="Nagy L.G."/>
            <person name="Floudas D."/>
            <person name="Copeland A."/>
            <person name="Barry K.W."/>
            <person name="Cichocki N."/>
            <person name="Veneault-Fourrey C."/>
            <person name="LaButti K."/>
            <person name="Lindquist E.A."/>
            <person name="Lipzen A."/>
            <person name="Lundell T."/>
            <person name="Morin E."/>
            <person name="Murat C."/>
            <person name="Sun H."/>
            <person name="Tunlid A."/>
            <person name="Henrissat B."/>
            <person name="Grigoriev I.V."/>
            <person name="Hibbett D.S."/>
            <person name="Martin F."/>
            <person name="Nordberg H.P."/>
            <person name="Cantor M.N."/>
            <person name="Hua S.X."/>
        </authorList>
    </citation>
    <scope>NUCLEOTIDE SEQUENCE [LARGE SCALE GENOMIC DNA]</scope>
    <source>
        <strain evidence="4 5">LaAM-08-1</strain>
    </source>
</reference>
<evidence type="ECO:0000256" key="1">
    <source>
        <dbReference type="ARBA" id="ARBA00022737"/>
    </source>
</evidence>
<evidence type="ECO:0000313" key="4">
    <source>
        <dbReference type="EMBL" id="KIJ98303.1"/>
    </source>
</evidence>
<dbReference type="SUPFAM" id="SSF52540">
    <property type="entry name" value="P-loop containing nucleoside triphosphate hydrolases"/>
    <property type="match status" value="1"/>
</dbReference>
<dbReference type="Gene3D" id="1.25.40.10">
    <property type="entry name" value="Tetratricopeptide repeat domain"/>
    <property type="match status" value="3"/>
</dbReference>
<keyword evidence="5" id="KW-1185">Reference proteome</keyword>
<reference evidence="5" key="2">
    <citation type="submission" date="2015-01" db="EMBL/GenBank/DDBJ databases">
        <title>Evolutionary Origins and Diversification of the Mycorrhizal Mutualists.</title>
        <authorList>
            <consortium name="DOE Joint Genome Institute"/>
            <consortium name="Mycorrhizal Genomics Consortium"/>
            <person name="Kohler A."/>
            <person name="Kuo A."/>
            <person name="Nagy L.G."/>
            <person name="Floudas D."/>
            <person name="Copeland A."/>
            <person name="Barry K.W."/>
            <person name="Cichocki N."/>
            <person name="Veneault-Fourrey C."/>
            <person name="LaButti K."/>
            <person name="Lindquist E.A."/>
            <person name="Lipzen A."/>
            <person name="Lundell T."/>
            <person name="Morin E."/>
            <person name="Murat C."/>
            <person name="Riley R."/>
            <person name="Ohm R."/>
            <person name="Sun H."/>
            <person name="Tunlid A."/>
            <person name="Henrissat B."/>
            <person name="Grigoriev I.V."/>
            <person name="Hibbett D.S."/>
            <person name="Martin F."/>
        </authorList>
    </citation>
    <scope>NUCLEOTIDE SEQUENCE [LARGE SCALE GENOMIC DNA]</scope>
    <source>
        <strain evidence="5">LaAM-08-1</strain>
    </source>
</reference>
<protein>
    <recommendedName>
        <fullName evidence="3">NB-ARC domain-containing protein</fullName>
    </recommendedName>
</protein>
<keyword evidence="2" id="KW-0802">TPR repeat</keyword>
<dbReference type="PANTHER" id="PTHR45641">
    <property type="entry name" value="TETRATRICOPEPTIDE REPEAT PROTEIN (AFU_ORTHOLOGUE AFUA_6G03870)"/>
    <property type="match status" value="1"/>
</dbReference>
<dbReference type="SUPFAM" id="SSF48452">
    <property type="entry name" value="TPR-like"/>
    <property type="match status" value="4"/>
</dbReference>
<dbReference type="InterPro" id="IPR019734">
    <property type="entry name" value="TPR_rpt"/>
</dbReference>
<dbReference type="EMBL" id="KN838672">
    <property type="protein sequence ID" value="KIJ98303.1"/>
    <property type="molecule type" value="Genomic_DNA"/>
</dbReference>
<dbReference type="NCBIfam" id="NF040586">
    <property type="entry name" value="FxSxx_TPR"/>
    <property type="match status" value="1"/>
</dbReference>
<dbReference type="PANTHER" id="PTHR45641:SF19">
    <property type="entry name" value="NEPHROCYSTIN-3"/>
    <property type="match status" value="1"/>
</dbReference>
<dbReference type="SMART" id="SM00028">
    <property type="entry name" value="TPR"/>
    <property type="match status" value="8"/>
</dbReference>
<dbReference type="STRING" id="1095629.A0A0C9XA39"/>